<dbReference type="GO" id="GO:0016491">
    <property type="term" value="F:oxidoreductase activity"/>
    <property type="evidence" value="ECO:0007669"/>
    <property type="project" value="UniProtKB-KW"/>
</dbReference>
<dbReference type="InterPro" id="IPR020904">
    <property type="entry name" value="Sc_DH/Rdtase_CS"/>
</dbReference>
<protein>
    <recommendedName>
        <fullName evidence="5">3-oxoacyl-ACP reductase</fullName>
    </recommendedName>
</protein>
<dbReference type="Gene3D" id="3.40.50.720">
    <property type="entry name" value="NAD(P)-binding Rossmann-like Domain"/>
    <property type="match status" value="1"/>
</dbReference>
<dbReference type="InterPro" id="IPR036291">
    <property type="entry name" value="NAD(P)-bd_dom_sf"/>
</dbReference>
<keyword evidence="2" id="KW-0560">Oxidoreductase</keyword>
<gene>
    <name evidence="3" type="ORF">A5869_001985</name>
</gene>
<comment type="caution">
    <text evidence="3">The sequence shown here is derived from an EMBL/GenBank/DDBJ whole genome shotgun (WGS) entry which is preliminary data.</text>
</comment>
<evidence type="ECO:0000256" key="2">
    <source>
        <dbReference type="ARBA" id="ARBA00023002"/>
    </source>
</evidence>
<comment type="similarity">
    <text evidence="1">Belongs to the short-chain dehydrogenases/reductases (SDR) family.</text>
</comment>
<dbReference type="Pfam" id="PF13561">
    <property type="entry name" value="adh_short_C2"/>
    <property type="match status" value="1"/>
</dbReference>
<dbReference type="AlphaFoldDB" id="A0A1Y3UNK5"/>
<dbReference type="SUPFAM" id="SSF51735">
    <property type="entry name" value="NAD(P)-binding Rossmann-fold domains"/>
    <property type="match status" value="1"/>
</dbReference>
<dbReference type="PANTHER" id="PTHR24321:SF8">
    <property type="entry name" value="ESTRADIOL 17-BETA-DEHYDROGENASE 8-RELATED"/>
    <property type="match status" value="1"/>
</dbReference>
<dbReference type="PANTHER" id="PTHR24321">
    <property type="entry name" value="DEHYDROGENASES, SHORT CHAIN"/>
    <property type="match status" value="1"/>
</dbReference>
<dbReference type="CDD" id="cd05233">
    <property type="entry name" value="SDR_c"/>
    <property type="match status" value="1"/>
</dbReference>
<dbReference type="PROSITE" id="PS00061">
    <property type="entry name" value="ADH_SHORT"/>
    <property type="match status" value="1"/>
</dbReference>
<evidence type="ECO:0008006" key="5">
    <source>
        <dbReference type="Google" id="ProtNLM"/>
    </source>
</evidence>
<proteinExistence type="inferred from homology"/>
<dbReference type="RefSeq" id="WP_087403156.1">
    <property type="nucleotide sequence ID" value="NZ_NFHQ01000019.1"/>
</dbReference>
<accession>A0A1Y3UNK5</accession>
<evidence type="ECO:0000256" key="1">
    <source>
        <dbReference type="ARBA" id="ARBA00006484"/>
    </source>
</evidence>
<dbReference type="NCBIfam" id="NF005118">
    <property type="entry name" value="PRK06550.1"/>
    <property type="match status" value="1"/>
</dbReference>
<dbReference type="InterPro" id="IPR002347">
    <property type="entry name" value="SDR_fam"/>
</dbReference>
<dbReference type="EMBL" id="NIBL01000003">
    <property type="protein sequence ID" value="OUZ14879.1"/>
    <property type="molecule type" value="Genomic_DNA"/>
</dbReference>
<evidence type="ECO:0000313" key="3">
    <source>
        <dbReference type="EMBL" id="OUZ14879.1"/>
    </source>
</evidence>
<evidence type="ECO:0000313" key="4">
    <source>
        <dbReference type="Proteomes" id="UP000196503"/>
    </source>
</evidence>
<dbReference type="FunFam" id="3.40.50.720:FF:000084">
    <property type="entry name" value="Short-chain dehydrogenase reductase"/>
    <property type="match status" value="1"/>
</dbReference>
<dbReference type="PRINTS" id="PR00081">
    <property type="entry name" value="GDHRDH"/>
</dbReference>
<reference evidence="3 4" key="1">
    <citation type="submission" date="2017-05" db="EMBL/GenBank/DDBJ databases">
        <title>The Genome Sequence of Enterococcus faecium 2D5_DIV0622.</title>
        <authorList>
            <consortium name="The Broad Institute Genomics Platform"/>
            <consortium name="The Broad Institute Genomic Center for Infectious Diseases"/>
            <person name="Earl A."/>
            <person name="Manson A."/>
            <person name="Schwartman J."/>
            <person name="Gilmore M."/>
            <person name="Abouelleil A."/>
            <person name="Cao P."/>
            <person name="Chapman S."/>
            <person name="Cusick C."/>
            <person name="Shea T."/>
            <person name="Young S."/>
            <person name="Neafsey D."/>
            <person name="Nusbaum C."/>
            <person name="Birren B."/>
        </authorList>
    </citation>
    <scope>NUCLEOTIDE SEQUENCE [LARGE SCALE GENOMIC DNA]</scope>
    <source>
        <strain evidence="3 4">2D5_DIV0622</strain>
    </source>
</reference>
<name>A0A1Y3UNK5_9ENTE</name>
<dbReference type="Proteomes" id="UP000196503">
    <property type="component" value="Unassembled WGS sequence"/>
</dbReference>
<dbReference type="GO" id="GO:0008206">
    <property type="term" value="P:bile acid metabolic process"/>
    <property type="evidence" value="ECO:0007669"/>
    <property type="project" value="UniProtKB-ARBA"/>
</dbReference>
<sequence>MSEFKEKVVLVTGVASGIGLAQAKIFLANGAKVFGVDCQEMPENLADSPRFVYFQGDVSDSQVCKQAVEKCCQHFGKVDILLNTAGVLDNYATIAETSIDQWHQVLRTNLDSMFYFCKLVIPQMIQAGGGVVINMASVASLVAGGGGVSYTASKHAIAGLTKQLAYDHGKDHISVKAIAPGAIQTPMNAADFAGDGAMAQWVADETPVKRWAQAAEVAELTLFLASEKSSYLHGAIVPFDGGWTIK</sequence>
<dbReference type="PRINTS" id="PR00080">
    <property type="entry name" value="SDRFAMILY"/>
</dbReference>
<organism evidence="3 4">
    <name type="scientific">Enterococcus cecorum</name>
    <dbReference type="NCBI Taxonomy" id="44008"/>
    <lineage>
        <taxon>Bacteria</taxon>
        <taxon>Bacillati</taxon>
        <taxon>Bacillota</taxon>
        <taxon>Bacilli</taxon>
        <taxon>Lactobacillales</taxon>
        <taxon>Enterococcaceae</taxon>
        <taxon>Enterococcus</taxon>
    </lineage>
</organism>